<protein>
    <submittedName>
        <fullName evidence="1">Uncharacterized protein</fullName>
    </submittedName>
</protein>
<dbReference type="Proteomes" id="UP001295423">
    <property type="component" value="Unassembled WGS sequence"/>
</dbReference>
<dbReference type="Gene3D" id="2.40.128.20">
    <property type="match status" value="1"/>
</dbReference>
<dbReference type="SUPFAM" id="SSF50814">
    <property type="entry name" value="Lipocalins"/>
    <property type="match status" value="1"/>
</dbReference>
<keyword evidence="2" id="KW-1185">Reference proteome</keyword>
<dbReference type="EMBL" id="CAKOGP040001759">
    <property type="protein sequence ID" value="CAJ1950198.1"/>
    <property type="molecule type" value="Genomic_DNA"/>
</dbReference>
<comment type="caution">
    <text evidence="1">The sequence shown here is derived from an EMBL/GenBank/DDBJ whole genome shotgun (WGS) entry which is preliminary data.</text>
</comment>
<evidence type="ECO:0000313" key="2">
    <source>
        <dbReference type="Proteomes" id="UP001295423"/>
    </source>
</evidence>
<proteinExistence type="predicted"/>
<evidence type="ECO:0000313" key="1">
    <source>
        <dbReference type="EMBL" id="CAJ1950198.1"/>
    </source>
</evidence>
<name>A0AAD2FR09_9STRA</name>
<dbReference type="AlphaFoldDB" id="A0AAD2FR09"/>
<reference evidence="1" key="1">
    <citation type="submission" date="2023-08" db="EMBL/GenBank/DDBJ databases">
        <authorList>
            <person name="Audoor S."/>
            <person name="Bilcke G."/>
        </authorList>
    </citation>
    <scope>NUCLEOTIDE SEQUENCE</scope>
</reference>
<dbReference type="CDD" id="cd00742">
    <property type="entry name" value="FABP"/>
    <property type="match status" value="1"/>
</dbReference>
<accession>A0AAD2FR09</accession>
<dbReference type="InterPro" id="IPR012674">
    <property type="entry name" value="Calycin"/>
</dbReference>
<organism evidence="1 2">
    <name type="scientific">Cylindrotheca closterium</name>
    <dbReference type="NCBI Taxonomy" id="2856"/>
    <lineage>
        <taxon>Eukaryota</taxon>
        <taxon>Sar</taxon>
        <taxon>Stramenopiles</taxon>
        <taxon>Ochrophyta</taxon>
        <taxon>Bacillariophyta</taxon>
        <taxon>Bacillariophyceae</taxon>
        <taxon>Bacillariophycidae</taxon>
        <taxon>Bacillariales</taxon>
        <taxon>Bacillariaceae</taxon>
        <taxon>Cylindrotheca</taxon>
    </lineage>
</organism>
<sequence>MNPLSSVESSFVSVAIAAICLGYGAKTIQLEEISENVDNLIMPLYRNLVILYLALRIYDKLKATIEKRISAKAVPPHDDEAMRLAKNAEQPVDLTGTFKLIKNENFGPFLAAQGVPWALRGAANAARPTHKITHQGNMITIAIKGPLKSSSTYTIGGEPVPARIRGRRFEDSVSYIESGVCTTKRACDDGYVVKVDRVLSPDKNEIRMKSSVVFDDESKEKIESFQLFQRVE</sequence>
<gene>
    <name evidence="1" type="ORF">CYCCA115_LOCUS12471</name>
</gene>